<evidence type="ECO:0000313" key="4">
    <source>
        <dbReference type="Proteomes" id="UP000190675"/>
    </source>
</evidence>
<accession>A0A1M5TXD5</accession>
<reference evidence="3 4" key="1">
    <citation type="submission" date="2016-11" db="EMBL/GenBank/DDBJ databases">
        <authorList>
            <person name="Jaros S."/>
            <person name="Januszkiewicz K."/>
            <person name="Wedrychowicz H."/>
        </authorList>
    </citation>
    <scope>NUCLEOTIDE SEQUENCE [LARGE SCALE GENOMIC DNA]</scope>
    <source>
        <strain evidence="3 4">GAS242</strain>
    </source>
</reference>
<evidence type="ECO:0000256" key="2">
    <source>
        <dbReference type="SAM" id="SignalP"/>
    </source>
</evidence>
<dbReference type="RefSeq" id="WP_079571306.1">
    <property type="nucleotide sequence ID" value="NZ_LT670818.1"/>
</dbReference>
<evidence type="ECO:0000313" key="3">
    <source>
        <dbReference type="EMBL" id="SHH55348.1"/>
    </source>
</evidence>
<evidence type="ECO:0000256" key="1">
    <source>
        <dbReference type="SAM" id="MobiDB-lite"/>
    </source>
</evidence>
<protein>
    <recommendedName>
        <fullName evidence="5">Twin-arginine translocation pathway signal</fullName>
    </recommendedName>
</protein>
<sequence length="149" mass="15159">MIVCIFQGRALSRAAAAAALLAAGAGLAGCASMGDGMSTAFADPAKYQLYDCKQLETERKSLDTRAAELEGLIEKAQGGVAGPVVAELAYRNEAISVQGQRKFAEEAWRQNKCRPSPPATAAATPAATAASIASATGAKPAKGAPPVPR</sequence>
<evidence type="ECO:0008006" key="5">
    <source>
        <dbReference type="Google" id="ProtNLM"/>
    </source>
</evidence>
<keyword evidence="2" id="KW-0732">Signal</keyword>
<feature type="compositionally biased region" description="Low complexity" evidence="1">
    <location>
        <begin position="119"/>
        <end position="142"/>
    </location>
</feature>
<dbReference type="EMBL" id="LT670818">
    <property type="protein sequence ID" value="SHH55348.1"/>
    <property type="molecule type" value="Genomic_DNA"/>
</dbReference>
<feature type="region of interest" description="Disordered" evidence="1">
    <location>
        <begin position="108"/>
        <end position="149"/>
    </location>
</feature>
<feature type="chain" id="PRO_5012883834" description="Twin-arginine translocation pathway signal" evidence="2">
    <location>
        <begin position="29"/>
        <end position="149"/>
    </location>
</feature>
<dbReference type="Proteomes" id="UP000190675">
    <property type="component" value="Chromosome I"/>
</dbReference>
<dbReference type="AlphaFoldDB" id="A0A1M5TXD5"/>
<feature type="signal peptide" evidence="2">
    <location>
        <begin position="1"/>
        <end position="28"/>
    </location>
</feature>
<dbReference type="OrthoDB" id="8255563at2"/>
<organism evidence="3 4">
    <name type="scientific">Bradyrhizobium erythrophlei</name>
    <dbReference type="NCBI Taxonomy" id="1437360"/>
    <lineage>
        <taxon>Bacteria</taxon>
        <taxon>Pseudomonadati</taxon>
        <taxon>Pseudomonadota</taxon>
        <taxon>Alphaproteobacteria</taxon>
        <taxon>Hyphomicrobiales</taxon>
        <taxon>Nitrobacteraceae</taxon>
        <taxon>Bradyrhizobium</taxon>
    </lineage>
</organism>
<gene>
    <name evidence="3" type="ORF">SAMN05444169_8036</name>
</gene>
<name>A0A1M5TXD5_9BRAD</name>
<proteinExistence type="predicted"/>